<feature type="region of interest" description="Disordered" evidence="1">
    <location>
        <begin position="188"/>
        <end position="218"/>
    </location>
</feature>
<name>A0A9Q0MDI7_BLOTA</name>
<feature type="region of interest" description="Disordered" evidence="1">
    <location>
        <begin position="309"/>
        <end position="394"/>
    </location>
</feature>
<keyword evidence="3" id="KW-1185">Reference proteome</keyword>
<dbReference type="AlphaFoldDB" id="A0A9Q0MDI7"/>
<organism evidence="2 3">
    <name type="scientific">Blomia tropicalis</name>
    <name type="common">Mite</name>
    <dbReference type="NCBI Taxonomy" id="40697"/>
    <lineage>
        <taxon>Eukaryota</taxon>
        <taxon>Metazoa</taxon>
        <taxon>Ecdysozoa</taxon>
        <taxon>Arthropoda</taxon>
        <taxon>Chelicerata</taxon>
        <taxon>Arachnida</taxon>
        <taxon>Acari</taxon>
        <taxon>Acariformes</taxon>
        <taxon>Sarcoptiformes</taxon>
        <taxon>Astigmata</taxon>
        <taxon>Glycyphagoidea</taxon>
        <taxon>Echimyopodidae</taxon>
        <taxon>Blomia</taxon>
    </lineage>
</organism>
<feature type="compositionally biased region" description="Polar residues" evidence="1">
    <location>
        <begin position="362"/>
        <end position="377"/>
    </location>
</feature>
<evidence type="ECO:0000313" key="3">
    <source>
        <dbReference type="Proteomes" id="UP001142055"/>
    </source>
</evidence>
<feature type="compositionally biased region" description="Polar residues" evidence="1">
    <location>
        <begin position="334"/>
        <end position="345"/>
    </location>
</feature>
<dbReference type="Proteomes" id="UP001142055">
    <property type="component" value="Chromosome 1"/>
</dbReference>
<gene>
    <name evidence="2" type="ORF">RDWZM_002157</name>
</gene>
<evidence type="ECO:0000313" key="2">
    <source>
        <dbReference type="EMBL" id="KAJ6223612.1"/>
    </source>
</evidence>
<evidence type="ECO:0000256" key="1">
    <source>
        <dbReference type="SAM" id="MobiDB-lite"/>
    </source>
</evidence>
<comment type="caution">
    <text evidence="2">The sequence shown here is derived from an EMBL/GenBank/DDBJ whole genome shotgun (WGS) entry which is preliminary data.</text>
</comment>
<feature type="region of interest" description="Disordered" evidence="1">
    <location>
        <begin position="239"/>
        <end position="296"/>
    </location>
</feature>
<feature type="compositionally biased region" description="Acidic residues" evidence="1">
    <location>
        <begin position="258"/>
        <end position="268"/>
    </location>
</feature>
<sequence length="394" mass="44132">MLMSSMFVIFGKNVPILLAIIIWLTFSSLEPTLAHSPPRSNYYEPIGSNSNANSVRSALASIRFGRFSNNPYYPSSSLNRHYNPSSSSSSSSSTPTLLPGSKTEARSTTNSRSLTDPYYYYDLHREPTVHEPSPIPACKDLRIMWLANQFARFHNIYQENHHKGLHWISKLPEIAEILAMVLKQKSTMATQPSDQTKSKSTLIESDDSPSPFGKIMSTNPNMKAPVYITKIVPSTDNELITPSQSDEMSFGVIHTSPDDDDNDREELFEPNSNSIRRKEISSPLSSSSSKYETKLIGVNKERTGTFGKFLENDTKKSPQNSNPNGGATLVRTVPASNSKSNNNYRTIDGKQPQQQQQRLQQESNKNGSNRSRFQSNRMPGIWHNKPVVPSVRII</sequence>
<proteinExistence type="predicted"/>
<feature type="region of interest" description="Disordered" evidence="1">
    <location>
        <begin position="79"/>
        <end position="111"/>
    </location>
</feature>
<feature type="compositionally biased region" description="Polar residues" evidence="1">
    <location>
        <begin position="188"/>
        <end position="203"/>
    </location>
</feature>
<accession>A0A9Q0MDI7</accession>
<protein>
    <submittedName>
        <fullName evidence="2">Uncharacterized protein</fullName>
    </submittedName>
</protein>
<feature type="compositionally biased region" description="Low complexity" evidence="1">
    <location>
        <begin position="351"/>
        <end position="361"/>
    </location>
</feature>
<dbReference type="EMBL" id="JAPWDV010000001">
    <property type="protein sequence ID" value="KAJ6223612.1"/>
    <property type="molecule type" value="Genomic_DNA"/>
</dbReference>
<reference evidence="2" key="1">
    <citation type="submission" date="2022-12" db="EMBL/GenBank/DDBJ databases">
        <title>Genome assemblies of Blomia tropicalis.</title>
        <authorList>
            <person name="Cui Y."/>
        </authorList>
    </citation>
    <scope>NUCLEOTIDE SEQUENCE</scope>
    <source>
        <tissue evidence="2">Adult mites</tissue>
    </source>
</reference>